<evidence type="ECO:0000256" key="2">
    <source>
        <dbReference type="ARBA" id="ARBA00022490"/>
    </source>
</evidence>
<dbReference type="Gene3D" id="3.30.1360.10">
    <property type="entry name" value="RNA polymerase, RBP11-like subunit"/>
    <property type="match status" value="1"/>
</dbReference>
<dbReference type="GO" id="GO:0005737">
    <property type="term" value="C:cytoplasm"/>
    <property type="evidence" value="ECO:0007669"/>
    <property type="project" value="UniProtKB-SubCell"/>
</dbReference>
<dbReference type="GO" id="GO:0000428">
    <property type="term" value="C:DNA-directed RNA polymerase complex"/>
    <property type="evidence" value="ECO:0007669"/>
    <property type="project" value="UniProtKB-KW"/>
</dbReference>
<sequence>MGKPSKGTGRSSGCQMSVKVLKNEGRELRLRIAGESHTTLQLFRLRLNENKDVEYSNYFQKHPDLDEPELYVRTVEGKSAEKVFKSLCSDISKELSKLKL</sequence>
<dbReference type="InterPro" id="IPR022905">
    <property type="entry name" value="Rpo11-like"/>
</dbReference>
<gene>
    <name evidence="4" type="primary">rpo11</name>
    <name evidence="4" type="synonym">rpoL</name>
    <name evidence="6" type="ORF">CXX69_01215</name>
</gene>
<dbReference type="EMBL" id="PSPG01000002">
    <property type="protein sequence ID" value="PXF22229.1"/>
    <property type="molecule type" value="Genomic_DNA"/>
</dbReference>
<dbReference type="CDD" id="cd06927">
    <property type="entry name" value="RNAP_L"/>
    <property type="match status" value="1"/>
</dbReference>
<evidence type="ECO:0000256" key="4">
    <source>
        <dbReference type="HAMAP-Rule" id="MF_00261"/>
    </source>
</evidence>
<protein>
    <recommendedName>
        <fullName evidence="4">DNA-directed RNA polymerase subunit Rpo11</fullName>
        <ecNumber evidence="4">2.7.7.6</ecNumber>
    </recommendedName>
    <alternativeName>
        <fullName evidence="4">DNA-directed RNA polymerase subunit L</fullName>
    </alternativeName>
</protein>
<dbReference type="GO" id="GO:0003899">
    <property type="term" value="F:DNA-directed RNA polymerase activity"/>
    <property type="evidence" value="ECO:0007669"/>
    <property type="project" value="UniProtKB-UniRule"/>
</dbReference>
<name>A0A2V3HTT1_9ARCH</name>
<dbReference type="GO" id="GO:0006351">
    <property type="term" value="P:DNA-templated transcription"/>
    <property type="evidence" value="ECO:0007669"/>
    <property type="project" value="UniProtKB-UniRule"/>
</dbReference>
<evidence type="ECO:0000259" key="5">
    <source>
        <dbReference type="Pfam" id="PF13656"/>
    </source>
</evidence>
<evidence type="ECO:0000256" key="1">
    <source>
        <dbReference type="ARBA" id="ARBA00022478"/>
    </source>
</evidence>
<keyword evidence="4" id="KW-0548">Nucleotidyltransferase</keyword>
<dbReference type="EC" id="2.7.7.6" evidence="4"/>
<comment type="similarity">
    <text evidence="4">Belongs to the archaeal Rpo11/eukaryotic RPB11/RPC19 RNA polymerase subunit family.</text>
</comment>
<evidence type="ECO:0000313" key="6">
    <source>
        <dbReference type="EMBL" id="PXF22229.1"/>
    </source>
</evidence>
<keyword evidence="3 4" id="KW-0804">Transcription</keyword>
<dbReference type="SUPFAM" id="SSF55257">
    <property type="entry name" value="RBP11-like subunits of RNA polymerase"/>
    <property type="match status" value="1"/>
</dbReference>
<dbReference type="Pfam" id="PF13656">
    <property type="entry name" value="RNA_pol_L_2"/>
    <property type="match status" value="1"/>
</dbReference>
<comment type="subcellular location">
    <subcellularLocation>
        <location evidence="4">Cytoplasm</location>
    </subcellularLocation>
</comment>
<proteinExistence type="inferred from homology"/>
<feature type="domain" description="DNA-directed RNA polymerase RBP11-like dimerisation" evidence="5">
    <location>
        <begin position="28"/>
        <end position="99"/>
    </location>
</feature>
<comment type="caution">
    <text evidence="6">The sequence shown here is derived from an EMBL/GenBank/DDBJ whole genome shotgun (WGS) entry which is preliminary data.</text>
</comment>
<comment type="subunit">
    <text evidence="4">Part of the RNA polymerase complex.</text>
</comment>
<evidence type="ECO:0000256" key="3">
    <source>
        <dbReference type="ARBA" id="ARBA00023163"/>
    </source>
</evidence>
<dbReference type="InterPro" id="IPR009025">
    <property type="entry name" value="RBP11-like_dimer"/>
</dbReference>
<organism evidence="6 7">
    <name type="scientific">Candidatus Thalassarchaeum betae</name>
    <dbReference type="NCBI Taxonomy" id="2599289"/>
    <lineage>
        <taxon>Archaea</taxon>
        <taxon>Methanobacteriati</taxon>
        <taxon>Thermoplasmatota</taxon>
        <taxon>Candidatus Poseidoniia</taxon>
        <taxon>Candidatus Poseidoniales</taxon>
        <taxon>Candidatus Thalassarchaeaceae</taxon>
        <taxon>Candidatus Thalassarchaeum</taxon>
    </lineage>
</organism>
<keyword evidence="1 4" id="KW-0240">DNA-directed RNA polymerase</keyword>
<comment type="catalytic activity">
    <reaction evidence="4">
        <text>RNA(n) + a ribonucleoside 5'-triphosphate = RNA(n+1) + diphosphate</text>
        <dbReference type="Rhea" id="RHEA:21248"/>
        <dbReference type="Rhea" id="RHEA-COMP:14527"/>
        <dbReference type="Rhea" id="RHEA-COMP:17342"/>
        <dbReference type="ChEBI" id="CHEBI:33019"/>
        <dbReference type="ChEBI" id="CHEBI:61557"/>
        <dbReference type="ChEBI" id="CHEBI:140395"/>
        <dbReference type="EC" id="2.7.7.6"/>
    </reaction>
</comment>
<dbReference type="InterPro" id="IPR036603">
    <property type="entry name" value="RBP11-like"/>
</dbReference>
<keyword evidence="4" id="KW-0808">Transferase</keyword>
<dbReference type="AlphaFoldDB" id="A0A2V3HTT1"/>
<evidence type="ECO:0000313" key="7">
    <source>
        <dbReference type="Proteomes" id="UP000248161"/>
    </source>
</evidence>
<keyword evidence="2 4" id="KW-0963">Cytoplasm</keyword>
<comment type="function">
    <text evidence="4">DNA-dependent RNA polymerase (RNAP) catalyzes the transcription of DNA into RNA using the four ribonucleoside triphosphates as substrates.</text>
</comment>
<reference evidence="6 7" key="1">
    <citation type="journal article" date="2015" name="Nat. Commun.">
        <title>Genomic and transcriptomic evidence for scavenging of diverse organic compounds by widespread deep-sea archaea.</title>
        <authorList>
            <person name="Li M."/>
            <person name="Baker B.J."/>
            <person name="Anantharaman K."/>
            <person name="Jain S."/>
            <person name="Breier J.A."/>
            <person name="Dick G.J."/>
        </authorList>
    </citation>
    <scope>NUCLEOTIDE SEQUENCE [LARGE SCALE GENOMIC DNA]</scope>
    <source>
        <strain evidence="6">Cayman_51_deep</strain>
    </source>
</reference>
<dbReference type="GO" id="GO:0046983">
    <property type="term" value="F:protein dimerization activity"/>
    <property type="evidence" value="ECO:0007669"/>
    <property type="project" value="InterPro"/>
</dbReference>
<accession>A0A2V3HTT1</accession>
<dbReference type="Proteomes" id="UP000248161">
    <property type="component" value="Unassembled WGS sequence"/>
</dbReference>
<dbReference type="HAMAP" id="MF_00261">
    <property type="entry name" value="RNApol_arch_Rpo11"/>
    <property type="match status" value="1"/>
</dbReference>